<dbReference type="PROSITE" id="PS50191">
    <property type="entry name" value="CRAL_TRIO"/>
    <property type="match status" value="1"/>
</dbReference>
<evidence type="ECO:0000259" key="1">
    <source>
        <dbReference type="PROSITE" id="PS50191"/>
    </source>
</evidence>
<dbReference type="SUPFAM" id="SSF46938">
    <property type="entry name" value="CRAL/TRIO N-terminal domain"/>
    <property type="match status" value="1"/>
</dbReference>
<dbReference type="OrthoDB" id="75724at2759"/>
<dbReference type="SMART" id="SM01100">
    <property type="entry name" value="CRAL_TRIO_N"/>
    <property type="match status" value="1"/>
</dbReference>
<dbReference type="EMBL" id="KN821602">
    <property type="protein sequence ID" value="KIJ04689.1"/>
    <property type="molecule type" value="Genomic_DNA"/>
</dbReference>
<dbReference type="AlphaFoldDB" id="A0A0C9SLM6"/>
<dbReference type="Pfam" id="PF03765">
    <property type="entry name" value="CRAL_TRIO_N"/>
    <property type="match status" value="1"/>
</dbReference>
<dbReference type="PANTHER" id="PTHR45824:SF29">
    <property type="entry name" value="GH16843P"/>
    <property type="match status" value="1"/>
</dbReference>
<accession>A0A0C9SLM6</accession>
<dbReference type="CDD" id="cd00170">
    <property type="entry name" value="SEC14"/>
    <property type="match status" value="1"/>
</dbReference>
<dbReference type="InterPro" id="IPR001251">
    <property type="entry name" value="CRAL-TRIO_dom"/>
</dbReference>
<dbReference type="InterPro" id="IPR011074">
    <property type="entry name" value="CRAL/TRIO_N_dom"/>
</dbReference>
<dbReference type="GO" id="GO:0008526">
    <property type="term" value="F:phosphatidylinositol transfer activity"/>
    <property type="evidence" value="ECO:0007669"/>
    <property type="project" value="TreeGrafter"/>
</dbReference>
<reference evidence="3" key="2">
    <citation type="submission" date="2015-01" db="EMBL/GenBank/DDBJ databases">
        <title>Evolutionary Origins and Diversification of the Mycorrhizal Mutualists.</title>
        <authorList>
            <consortium name="DOE Joint Genome Institute"/>
            <consortium name="Mycorrhizal Genomics Consortium"/>
            <person name="Kohler A."/>
            <person name="Kuo A."/>
            <person name="Nagy L.G."/>
            <person name="Floudas D."/>
            <person name="Copeland A."/>
            <person name="Barry K.W."/>
            <person name="Cichocki N."/>
            <person name="Veneault-Fourrey C."/>
            <person name="LaButti K."/>
            <person name="Lindquist E.A."/>
            <person name="Lipzen A."/>
            <person name="Lundell T."/>
            <person name="Morin E."/>
            <person name="Murat C."/>
            <person name="Riley R."/>
            <person name="Ohm R."/>
            <person name="Sun H."/>
            <person name="Tunlid A."/>
            <person name="Henrissat B."/>
            <person name="Grigoriev I.V."/>
            <person name="Hibbett D.S."/>
            <person name="Martin F."/>
        </authorList>
    </citation>
    <scope>NUCLEOTIDE SEQUENCE [LARGE SCALE GENOMIC DNA]</scope>
    <source>
        <strain evidence="3">ATCC 200175</strain>
    </source>
</reference>
<reference evidence="2 3" key="1">
    <citation type="submission" date="2014-06" db="EMBL/GenBank/DDBJ databases">
        <authorList>
            <consortium name="DOE Joint Genome Institute"/>
            <person name="Kuo A."/>
            <person name="Kohler A."/>
            <person name="Nagy L.G."/>
            <person name="Floudas D."/>
            <person name="Copeland A."/>
            <person name="Barry K.W."/>
            <person name="Cichocki N."/>
            <person name="Veneault-Fourrey C."/>
            <person name="LaButti K."/>
            <person name="Lindquist E.A."/>
            <person name="Lipzen A."/>
            <person name="Lundell T."/>
            <person name="Morin E."/>
            <person name="Murat C."/>
            <person name="Sun H."/>
            <person name="Tunlid A."/>
            <person name="Henrissat B."/>
            <person name="Grigoriev I.V."/>
            <person name="Hibbett D.S."/>
            <person name="Martin F."/>
            <person name="Nordberg H.P."/>
            <person name="Cantor M.N."/>
            <person name="Hua S.X."/>
        </authorList>
    </citation>
    <scope>NUCLEOTIDE SEQUENCE [LARGE SCALE GENOMIC DNA]</scope>
    <source>
        <strain evidence="2 3">ATCC 200175</strain>
    </source>
</reference>
<keyword evidence="3" id="KW-1185">Reference proteome</keyword>
<dbReference type="InterPro" id="IPR052578">
    <property type="entry name" value="PI_Transfer_CRAL-TRIO"/>
</dbReference>
<feature type="domain" description="CRAL-TRIO" evidence="1">
    <location>
        <begin position="120"/>
        <end position="286"/>
    </location>
</feature>
<dbReference type="Pfam" id="PF00650">
    <property type="entry name" value="CRAL_TRIO"/>
    <property type="match status" value="1"/>
</dbReference>
<dbReference type="HOGENOM" id="CLU_014001_1_1_1"/>
<dbReference type="Gene3D" id="3.40.525.10">
    <property type="entry name" value="CRAL-TRIO lipid binding domain"/>
    <property type="match status" value="1"/>
</dbReference>
<dbReference type="Proteomes" id="UP000053647">
    <property type="component" value="Unassembled WGS sequence"/>
</dbReference>
<dbReference type="SUPFAM" id="SSF52087">
    <property type="entry name" value="CRAL/TRIO domain"/>
    <property type="match status" value="1"/>
</dbReference>
<name>A0A0C9SLM6_PAXIN</name>
<proteinExistence type="predicted"/>
<evidence type="ECO:0000313" key="3">
    <source>
        <dbReference type="Proteomes" id="UP000053647"/>
    </source>
</evidence>
<protein>
    <recommendedName>
        <fullName evidence="1">CRAL-TRIO domain-containing protein</fullName>
    </recommendedName>
</protein>
<dbReference type="PANTHER" id="PTHR45824">
    <property type="entry name" value="GH16843P"/>
    <property type="match status" value="1"/>
</dbReference>
<gene>
    <name evidence="2" type="ORF">PAXINDRAFT_104059</name>
</gene>
<sequence>MAPSGVIHVPLPVPTHPNVPPPRELTEQEQAEYDSVFAHFVNPEYVLPDAALGKGPLMEEERMWLSYECILRYIRATKHDVPESIKRLEGTLKWRREFGIYTTITAEHVEPEALTGKEFLFGYDTRGRPGLYMCPSRQNTEEGPRQIHFVVWMLERATDLMGPGVETLALMIDYADKAKNPSISTARQVLNILQTHYPERLGAALIAHIPWLMHAFYKLITPFIDPVTVTKMIFNPVKDDNGLWRSTEARDKDEDTSKTGEPSGAKVFELDQLVSEGWSGSQTFVYAHNVYWPALVEVCEARRADMIRVWRQLGGVVGIKEWDVKVGVRDGKVSEVNATGQAL</sequence>
<dbReference type="InterPro" id="IPR036865">
    <property type="entry name" value="CRAL-TRIO_dom_sf"/>
</dbReference>
<evidence type="ECO:0000313" key="2">
    <source>
        <dbReference type="EMBL" id="KIJ04689.1"/>
    </source>
</evidence>
<dbReference type="SMART" id="SM00516">
    <property type="entry name" value="SEC14"/>
    <property type="match status" value="1"/>
</dbReference>
<organism evidence="2 3">
    <name type="scientific">Paxillus involutus ATCC 200175</name>
    <dbReference type="NCBI Taxonomy" id="664439"/>
    <lineage>
        <taxon>Eukaryota</taxon>
        <taxon>Fungi</taxon>
        <taxon>Dikarya</taxon>
        <taxon>Basidiomycota</taxon>
        <taxon>Agaricomycotina</taxon>
        <taxon>Agaricomycetes</taxon>
        <taxon>Agaricomycetidae</taxon>
        <taxon>Boletales</taxon>
        <taxon>Paxilineae</taxon>
        <taxon>Paxillaceae</taxon>
        <taxon>Paxillus</taxon>
    </lineage>
</organism>
<dbReference type="InterPro" id="IPR036273">
    <property type="entry name" value="CRAL/TRIO_N_dom_sf"/>
</dbReference>